<keyword evidence="1" id="KW-0472">Membrane</keyword>
<feature type="transmembrane region" description="Helical" evidence="1">
    <location>
        <begin position="154"/>
        <end position="177"/>
    </location>
</feature>
<comment type="caution">
    <text evidence="2">The sequence shown here is derived from an EMBL/GenBank/DDBJ whole genome shotgun (WGS) entry which is preliminary data.</text>
</comment>
<feature type="transmembrane region" description="Helical" evidence="1">
    <location>
        <begin position="242"/>
        <end position="259"/>
    </location>
</feature>
<evidence type="ECO:0000313" key="3">
    <source>
        <dbReference type="Proteomes" id="UP000248132"/>
    </source>
</evidence>
<feature type="transmembrane region" description="Helical" evidence="1">
    <location>
        <begin position="189"/>
        <end position="212"/>
    </location>
</feature>
<sequence length="267" mass="31144">MDILSIYKTLKETPSDYLAYAVLIFISVWLFREIRSTYLKNISDELVRSEKNLSIYSKAYRSICKYERMEIDLDELSIQLESLPSICSKKVFILYLDWEKDKNSTVISEMKQCIENEMNFHKSQQSSELTSWVRSDSFLDAFPNFIKKSPSKSFFWPAVYTFLILLASVFFVATTIYVSMQSTINQILFSFYIFGGVLLVVSTMSILEFILFKKIIKKLPFFISTIFFAGLNATILSFTPHFGGIIIALICVIYWYVIFKYKLIKND</sequence>
<dbReference type="AlphaFoldDB" id="A0A318XG51"/>
<keyword evidence="1" id="KW-0812">Transmembrane</keyword>
<dbReference type="EMBL" id="QKMR01000028">
    <property type="protein sequence ID" value="PYG84907.1"/>
    <property type="molecule type" value="Genomic_DNA"/>
</dbReference>
<protein>
    <submittedName>
        <fullName evidence="2">Uncharacterized protein</fullName>
    </submittedName>
</protein>
<evidence type="ECO:0000313" key="2">
    <source>
        <dbReference type="EMBL" id="PYG84907.1"/>
    </source>
</evidence>
<feature type="transmembrane region" description="Helical" evidence="1">
    <location>
        <begin position="219"/>
        <end position="236"/>
    </location>
</feature>
<feature type="transmembrane region" description="Helical" evidence="1">
    <location>
        <begin position="17"/>
        <end position="34"/>
    </location>
</feature>
<dbReference type="Proteomes" id="UP000248132">
    <property type="component" value="Unassembled WGS sequence"/>
</dbReference>
<gene>
    <name evidence="2" type="ORF">LY28_03441</name>
</gene>
<organism evidence="2 3">
    <name type="scientific">Ruminiclostridium sufflavum DSM 19573</name>
    <dbReference type="NCBI Taxonomy" id="1121337"/>
    <lineage>
        <taxon>Bacteria</taxon>
        <taxon>Bacillati</taxon>
        <taxon>Bacillota</taxon>
        <taxon>Clostridia</taxon>
        <taxon>Eubacteriales</taxon>
        <taxon>Oscillospiraceae</taxon>
        <taxon>Ruminiclostridium</taxon>
    </lineage>
</organism>
<proteinExistence type="predicted"/>
<evidence type="ECO:0000256" key="1">
    <source>
        <dbReference type="SAM" id="Phobius"/>
    </source>
</evidence>
<accession>A0A318XG51</accession>
<keyword evidence="1" id="KW-1133">Transmembrane helix</keyword>
<reference evidence="2 3" key="1">
    <citation type="submission" date="2018-06" db="EMBL/GenBank/DDBJ databases">
        <title>Genomic Encyclopedia of Type Strains, Phase I: the one thousand microbial genomes (KMG-I) project.</title>
        <authorList>
            <person name="Kyrpides N."/>
        </authorList>
    </citation>
    <scope>NUCLEOTIDE SEQUENCE [LARGE SCALE GENOMIC DNA]</scope>
    <source>
        <strain evidence="2 3">DSM 19573</strain>
    </source>
</reference>
<dbReference type="RefSeq" id="WP_110463395.1">
    <property type="nucleotide sequence ID" value="NZ_QKMR01000028.1"/>
</dbReference>
<dbReference type="OrthoDB" id="9828086at2"/>
<name>A0A318XG51_9FIRM</name>
<keyword evidence="3" id="KW-1185">Reference proteome</keyword>